<dbReference type="EMBL" id="CM002798">
    <property type="protein sequence ID" value="KZN90555.1"/>
    <property type="molecule type" value="Genomic_DNA"/>
</dbReference>
<dbReference type="PhylomeDB" id="A0A161YGZ4"/>
<dbReference type="Proteomes" id="UP000076449">
    <property type="component" value="Chromosome I"/>
</dbReference>
<proteinExistence type="predicted"/>
<accession>A0A161YGZ4</accession>
<dbReference type="AlphaFoldDB" id="A0A161YGZ4"/>
<reference evidence="1" key="1">
    <citation type="journal article" date="2014" name="Genome Announc.">
        <title>Complete sequencing and chromosome-scale genome assembly of the industrial progenitor strain P2niaD18 from the penicillin producer Penicillium chrysogenum.</title>
        <authorList>
            <person name="Specht T."/>
            <person name="Dahlmann T.A."/>
            <person name="Zadra I."/>
            <person name="Kurnsteiner H."/>
            <person name="Kuck U."/>
        </authorList>
    </citation>
    <scope>NUCLEOTIDE SEQUENCE [LARGE SCALE GENOMIC DNA]</scope>
    <source>
        <strain evidence="1">P2niaD18</strain>
    </source>
</reference>
<evidence type="ECO:0000313" key="1">
    <source>
        <dbReference type="EMBL" id="KZN90555.1"/>
    </source>
</evidence>
<gene>
    <name evidence="1" type="ORF">EN45_006730</name>
</gene>
<protein>
    <submittedName>
        <fullName evidence="1">Uncharacterized protein</fullName>
    </submittedName>
</protein>
<name>A0A161YGZ4_PENCH</name>
<organism evidence="1">
    <name type="scientific">Penicillium chrysogenum</name>
    <name type="common">Penicillium notatum</name>
    <dbReference type="NCBI Taxonomy" id="5076"/>
    <lineage>
        <taxon>Eukaryota</taxon>
        <taxon>Fungi</taxon>
        <taxon>Dikarya</taxon>
        <taxon>Ascomycota</taxon>
        <taxon>Pezizomycotina</taxon>
        <taxon>Eurotiomycetes</taxon>
        <taxon>Eurotiomycetidae</taxon>
        <taxon>Eurotiales</taxon>
        <taxon>Aspergillaceae</taxon>
        <taxon>Penicillium</taxon>
        <taxon>Penicillium chrysogenum species complex</taxon>
    </lineage>
</organism>
<sequence>MTALVAPAASVPALDKALQIKDLNESRALYNSLPDDGAQPAVADEHVTNLAALFIRHNAQNVLGIHLIHGHFEIPESTVMLGTNFENPTLRWTQTTKIDTLDPLNIHGHIYAVTENGFCPYELQDGPLPDLSGVGHGFLPEFQDYVVRNNLQNIIGLQVLGCEGPAMSELILDQGTVMLETSHVKNATPYRITGWRFESCNGKPRVCAANETHAGMTSGNHKVFNAGKPIPKLENVDDLKIALAQAGVL</sequence>